<name>A0A8J3DD35_9BACT</name>
<dbReference type="EMBL" id="BMXG01000027">
    <property type="protein sequence ID" value="GHC12066.1"/>
    <property type="molecule type" value="Genomic_DNA"/>
</dbReference>
<evidence type="ECO:0000256" key="1">
    <source>
        <dbReference type="ARBA" id="ARBA00023172"/>
    </source>
</evidence>
<reference evidence="2" key="1">
    <citation type="journal article" date="2014" name="Int. J. Syst. Evol. Microbiol.">
        <title>Complete genome sequence of Corynebacterium casei LMG S-19264T (=DSM 44701T), isolated from a smear-ripened cheese.</title>
        <authorList>
            <consortium name="US DOE Joint Genome Institute (JGI-PGF)"/>
            <person name="Walter F."/>
            <person name="Albersmeier A."/>
            <person name="Kalinowski J."/>
            <person name="Ruckert C."/>
        </authorList>
    </citation>
    <scope>NUCLEOTIDE SEQUENCE</scope>
    <source>
        <strain evidence="2">KCTC 12870</strain>
    </source>
</reference>
<gene>
    <name evidence="2" type="ORF">GCM10007047_31840</name>
</gene>
<dbReference type="InterPro" id="IPR013762">
    <property type="entry name" value="Integrase-like_cat_sf"/>
</dbReference>
<keyword evidence="3" id="KW-1185">Reference proteome</keyword>
<dbReference type="SUPFAM" id="SSF56349">
    <property type="entry name" value="DNA breaking-rejoining enzymes"/>
    <property type="match status" value="1"/>
</dbReference>
<protein>
    <recommendedName>
        <fullName evidence="4">Integrase</fullName>
    </recommendedName>
</protein>
<dbReference type="GO" id="GO:0006310">
    <property type="term" value="P:DNA recombination"/>
    <property type="evidence" value="ECO:0007669"/>
    <property type="project" value="UniProtKB-KW"/>
</dbReference>
<accession>A0A8J3DD35</accession>
<dbReference type="Proteomes" id="UP000642829">
    <property type="component" value="Unassembled WGS sequence"/>
</dbReference>
<dbReference type="Gene3D" id="1.10.443.10">
    <property type="entry name" value="Intergrase catalytic core"/>
    <property type="match status" value="1"/>
</dbReference>
<evidence type="ECO:0000313" key="2">
    <source>
        <dbReference type="EMBL" id="GHC12066.1"/>
    </source>
</evidence>
<dbReference type="GO" id="GO:0015074">
    <property type="term" value="P:DNA integration"/>
    <property type="evidence" value="ECO:0007669"/>
    <property type="project" value="InterPro"/>
</dbReference>
<reference evidence="2" key="2">
    <citation type="submission" date="2020-09" db="EMBL/GenBank/DDBJ databases">
        <authorList>
            <person name="Sun Q."/>
            <person name="Kim S."/>
        </authorList>
    </citation>
    <scope>NUCLEOTIDE SEQUENCE</scope>
    <source>
        <strain evidence="2">KCTC 12870</strain>
    </source>
</reference>
<dbReference type="GO" id="GO:0003677">
    <property type="term" value="F:DNA binding"/>
    <property type="evidence" value="ECO:0007669"/>
    <property type="project" value="InterPro"/>
</dbReference>
<comment type="caution">
    <text evidence="2">The sequence shown here is derived from an EMBL/GenBank/DDBJ whole genome shotgun (WGS) entry which is preliminary data.</text>
</comment>
<evidence type="ECO:0008006" key="4">
    <source>
        <dbReference type="Google" id="ProtNLM"/>
    </source>
</evidence>
<keyword evidence="1" id="KW-0233">DNA recombination</keyword>
<sequence length="371" mass="43380">MSQQEYSDAERALYELRNSENGDARNCSLLKAIQWFCEHYTDEAKVKPIGEYFEAFLAIKYAQGRRPDTIQEIEKILGKFAKDFAHANVTLMRYPQLKSWVEGNSNGPRSYERVHHMVKHFFGYLSGLSKNTPNPSPILRKSPFEGHDIFFQDDEADECTNITIFTAAECKCLLREAQRHNAQRMFLWLLFTGMRPKESIRFWSNPQWGWKLISEDLSYISVPKAVSKTRQNRVIEVNPTLKQWLECYRDHPSFMTPNWRYKYTWVRQNVLPKGKLDADVARHTLISMMIKDGKGWAEIEMQMGNKKDVQMRHYASLITARGEVGAFYGLTPDKFEHEILETEKRRQIVAKLKKQMLVNRIKNQPSRGQAA</sequence>
<proteinExistence type="predicted"/>
<dbReference type="InterPro" id="IPR011010">
    <property type="entry name" value="DNA_brk_join_enz"/>
</dbReference>
<organism evidence="2 3">
    <name type="scientific">Cerasicoccus arenae</name>
    <dbReference type="NCBI Taxonomy" id="424488"/>
    <lineage>
        <taxon>Bacteria</taxon>
        <taxon>Pseudomonadati</taxon>
        <taxon>Verrucomicrobiota</taxon>
        <taxon>Opitutia</taxon>
        <taxon>Puniceicoccales</taxon>
        <taxon>Cerasicoccaceae</taxon>
        <taxon>Cerasicoccus</taxon>
    </lineage>
</organism>
<evidence type="ECO:0000313" key="3">
    <source>
        <dbReference type="Proteomes" id="UP000642829"/>
    </source>
</evidence>
<dbReference type="AlphaFoldDB" id="A0A8J3DD35"/>
<dbReference type="RefSeq" id="WP_189517085.1">
    <property type="nucleotide sequence ID" value="NZ_BMXG01000027.1"/>
</dbReference>